<keyword evidence="1" id="KW-0732">Signal</keyword>
<feature type="domain" description="DUF4424" evidence="2">
    <location>
        <begin position="21"/>
        <end position="329"/>
    </location>
</feature>
<dbReference type="Proteomes" id="UP000184533">
    <property type="component" value="Unassembled WGS sequence"/>
</dbReference>
<gene>
    <name evidence="4" type="ORF">SAMN02745223_01717</name>
    <name evidence="3" type="ORF">VW29_08740</name>
</gene>
<evidence type="ECO:0000313" key="5">
    <source>
        <dbReference type="Proteomes" id="UP000033608"/>
    </source>
</evidence>
<dbReference type="RefSeq" id="WP_046134916.1">
    <property type="nucleotide sequence ID" value="NZ_FQVC01000004.1"/>
</dbReference>
<feature type="chain" id="PRO_5015038316" description="DUF4424 domain-containing protein" evidence="1">
    <location>
        <begin position="22"/>
        <end position="337"/>
    </location>
</feature>
<evidence type="ECO:0000313" key="6">
    <source>
        <dbReference type="Proteomes" id="UP000184533"/>
    </source>
</evidence>
<organism evidence="3 5">
    <name type="scientific">Devosia limi DSM 17137</name>
    <dbReference type="NCBI Taxonomy" id="1121477"/>
    <lineage>
        <taxon>Bacteria</taxon>
        <taxon>Pseudomonadati</taxon>
        <taxon>Pseudomonadota</taxon>
        <taxon>Alphaproteobacteria</taxon>
        <taxon>Hyphomicrobiales</taxon>
        <taxon>Devosiaceae</taxon>
        <taxon>Devosia</taxon>
    </lineage>
</organism>
<dbReference type="OrthoDB" id="7299818at2"/>
<evidence type="ECO:0000259" key="2">
    <source>
        <dbReference type="Pfam" id="PF14415"/>
    </source>
</evidence>
<evidence type="ECO:0000313" key="4">
    <source>
        <dbReference type="EMBL" id="SHF06236.1"/>
    </source>
</evidence>
<sequence length="337" mass="37525">MKTLSTLALMLACGVALPAAANDTAAQLTTGGLEFITNQDIQMVSEELFISREEIRVIYEFRNNGQVDQNVLVAFPMPDIVPDWWSPTAFPDGPLDNLFNFQTTFNGQRVDATLHEYAIAAGVDRSSYLREKGLSLVSFAQSTSAATDALDDATTAEMLHLGLLVPDQHDLGDGIKDHFYPTWTYRATYTWEGDFPAGETVKVEHRYTPSVGGTTGVTFLSEPYEGYDPAADYARKYCIDESFIAAVRKTLKDEEAPWSAPFFESWISYILTTGGNWSGGRIENFRLVIDKGDPENLVSFCGDNVRKIGPTTFEMVATDFYPEKEIEILILERHEGF</sequence>
<protein>
    <recommendedName>
        <fullName evidence="2">DUF4424 domain-containing protein</fullName>
    </recommendedName>
</protein>
<accession>A0A0F5LRW1</accession>
<dbReference type="Proteomes" id="UP000033608">
    <property type="component" value="Unassembled WGS sequence"/>
</dbReference>
<dbReference type="Pfam" id="PF14415">
    <property type="entry name" value="DUF4424"/>
    <property type="match status" value="1"/>
</dbReference>
<reference evidence="3 5" key="1">
    <citation type="submission" date="2015-03" db="EMBL/GenBank/DDBJ databases">
        <authorList>
            <person name="Hassan Y.I."/>
            <person name="Lepp D."/>
            <person name="Zhou T."/>
        </authorList>
    </citation>
    <scope>NUCLEOTIDE SEQUENCE [LARGE SCALE GENOMIC DNA]</scope>
    <source>
        <strain evidence="3 5">DSM 17137</strain>
    </source>
</reference>
<evidence type="ECO:0000256" key="1">
    <source>
        <dbReference type="SAM" id="SignalP"/>
    </source>
</evidence>
<dbReference type="EMBL" id="LAJF01000062">
    <property type="protein sequence ID" value="KKB84904.1"/>
    <property type="molecule type" value="Genomic_DNA"/>
</dbReference>
<proteinExistence type="predicted"/>
<dbReference type="InterPro" id="IPR025538">
    <property type="entry name" value="DUF4424"/>
</dbReference>
<dbReference type="PATRIC" id="fig|1121477.3.peg.2844"/>
<dbReference type="Gene3D" id="2.60.40.3680">
    <property type="match status" value="1"/>
</dbReference>
<reference evidence="4 6" key="2">
    <citation type="submission" date="2016-11" db="EMBL/GenBank/DDBJ databases">
        <authorList>
            <person name="Jaros S."/>
            <person name="Januszkiewicz K."/>
            <person name="Wedrychowicz H."/>
        </authorList>
    </citation>
    <scope>NUCLEOTIDE SEQUENCE [LARGE SCALE GENOMIC DNA]</scope>
    <source>
        <strain evidence="4 6">DSM 17137</strain>
    </source>
</reference>
<feature type="signal peptide" evidence="1">
    <location>
        <begin position="1"/>
        <end position="21"/>
    </location>
</feature>
<keyword evidence="5" id="KW-1185">Reference proteome</keyword>
<name>A0A0F5LRW1_9HYPH</name>
<dbReference type="AlphaFoldDB" id="A0A0F5LRW1"/>
<evidence type="ECO:0000313" key="3">
    <source>
        <dbReference type="EMBL" id="KKB84904.1"/>
    </source>
</evidence>
<dbReference type="EMBL" id="FQVC01000004">
    <property type="protein sequence ID" value="SHF06236.1"/>
    <property type="molecule type" value="Genomic_DNA"/>
</dbReference>
<dbReference type="STRING" id="1121477.SAMN02745223_01717"/>